<dbReference type="CDD" id="cd02440">
    <property type="entry name" value="AdoMet_MTases"/>
    <property type="match status" value="1"/>
</dbReference>
<accession>A0ABR8TX95</accession>
<dbReference type="GO" id="GO:0032259">
    <property type="term" value="P:methylation"/>
    <property type="evidence" value="ECO:0007669"/>
    <property type="project" value="UniProtKB-KW"/>
</dbReference>
<dbReference type="InterPro" id="IPR041698">
    <property type="entry name" value="Methyltransf_25"/>
</dbReference>
<dbReference type="InterPro" id="IPR029063">
    <property type="entry name" value="SAM-dependent_MTases_sf"/>
</dbReference>
<evidence type="ECO:0000313" key="2">
    <source>
        <dbReference type="EMBL" id="MBD7979934.1"/>
    </source>
</evidence>
<organism evidence="2 3">
    <name type="scientific">Oerskovia merdavium</name>
    <dbReference type="NCBI Taxonomy" id="2762227"/>
    <lineage>
        <taxon>Bacteria</taxon>
        <taxon>Bacillati</taxon>
        <taxon>Actinomycetota</taxon>
        <taxon>Actinomycetes</taxon>
        <taxon>Micrococcales</taxon>
        <taxon>Cellulomonadaceae</taxon>
        <taxon>Oerskovia</taxon>
    </lineage>
</organism>
<sequence>MDPADFYTGLVVELYSPLKSGHEDPERYARFVLDSGEPALELGCGDGDPLLALRALDLDVEGVDSSADMLARCRELAAQEGLDVVVHHQRMEELDLDRCYRSIFLAGPTFTLLPDDGTALAALRRIRTHLTPDGTALVPLFVPTPTPSEQLGRARATTREDGALLSVAVTTEERDEVARVQRSTLRYERVLDGLTTVDERVWTIHWYTRDGFRDLARAAGLEVVEVQDDEGRPAAHDASDVTFVLRAAR</sequence>
<evidence type="ECO:0000313" key="3">
    <source>
        <dbReference type="Proteomes" id="UP000655570"/>
    </source>
</evidence>
<keyword evidence="2" id="KW-0808">Transferase</keyword>
<gene>
    <name evidence="2" type="ORF">H9641_04265</name>
</gene>
<dbReference type="EMBL" id="JACSQF010000003">
    <property type="protein sequence ID" value="MBD7979934.1"/>
    <property type="molecule type" value="Genomic_DNA"/>
</dbReference>
<proteinExistence type="predicted"/>
<reference evidence="2 3" key="1">
    <citation type="submission" date="2020-08" db="EMBL/GenBank/DDBJ databases">
        <title>A Genomic Blueprint of the Chicken Gut Microbiome.</title>
        <authorList>
            <person name="Gilroy R."/>
            <person name="Ravi A."/>
            <person name="Getino M."/>
            <person name="Pursley I."/>
            <person name="Horton D.L."/>
            <person name="Alikhan N.-F."/>
            <person name="Baker D."/>
            <person name="Gharbi K."/>
            <person name="Hall N."/>
            <person name="Watson M."/>
            <person name="Adriaenssens E.M."/>
            <person name="Foster-Nyarko E."/>
            <person name="Jarju S."/>
            <person name="Secka A."/>
            <person name="Antonio M."/>
            <person name="Oren A."/>
            <person name="Chaudhuri R."/>
            <person name="La Ragione R.M."/>
            <person name="Hildebrand F."/>
            <person name="Pallen M.J."/>
        </authorList>
    </citation>
    <scope>NUCLEOTIDE SEQUENCE [LARGE SCALE GENOMIC DNA]</scope>
    <source>
        <strain evidence="2 3">Sa2CUA9</strain>
    </source>
</reference>
<dbReference type="Pfam" id="PF13649">
    <property type="entry name" value="Methyltransf_25"/>
    <property type="match status" value="1"/>
</dbReference>
<comment type="caution">
    <text evidence="2">The sequence shown here is derived from an EMBL/GenBank/DDBJ whole genome shotgun (WGS) entry which is preliminary data.</text>
</comment>
<feature type="domain" description="Methyltransferase" evidence="1">
    <location>
        <begin position="40"/>
        <end position="134"/>
    </location>
</feature>
<dbReference type="GO" id="GO:0008168">
    <property type="term" value="F:methyltransferase activity"/>
    <property type="evidence" value="ECO:0007669"/>
    <property type="project" value="UniProtKB-KW"/>
</dbReference>
<dbReference type="RefSeq" id="WP_191801362.1">
    <property type="nucleotide sequence ID" value="NZ_JACSQF010000003.1"/>
</dbReference>
<dbReference type="Gene3D" id="3.40.50.150">
    <property type="entry name" value="Vaccinia Virus protein VP39"/>
    <property type="match status" value="1"/>
</dbReference>
<protein>
    <submittedName>
        <fullName evidence="2">Class I SAM-dependent methyltransferase</fullName>
    </submittedName>
</protein>
<evidence type="ECO:0000259" key="1">
    <source>
        <dbReference type="Pfam" id="PF13649"/>
    </source>
</evidence>
<dbReference type="Gene3D" id="2.20.130.10">
    <property type="entry name" value="CAC2371-like domains"/>
    <property type="match status" value="1"/>
</dbReference>
<name>A0ABR8TX95_9CELL</name>
<keyword evidence="3" id="KW-1185">Reference proteome</keyword>
<dbReference type="SUPFAM" id="SSF53335">
    <property type="entry name" value="S-adenosyl-L-methionine-dependent methyltransferases"/>
    <property type="match status" value="1"/>
</dbReference>
<dbReference type="Proteomes" id="UP000655570">
    <property type="component" value="Unassembled WGS sequence"/>
</dbReference>
<keyword evidence="2" id="KW-0489">Methyltransferase</keyword>